<dbReference type="AlphaFoldDB" id="A0A5N8XH19"/>
<evidence type="ECO:0000313" key="6">
    <source>
        <dbReference type="EMBL" id="MPY58781.1"/>
    </source>
</evidence>
<evidence type="ECO:0000313" key="7">
    <source>
        <dbReference type="Proteomes" id="UP000400924"/>
    </source>
</evidence>
<dbReference type="GO" id="GO:0042597">
    <property type="term" value="C:periplasmic space"/>
    <property type="evidence" value="ECO:0007669"/>
    <property type="project" value="UniProtKB-ARBA"/>
</dbReference>
<dbReference type="EMBL" id="VJZC01000102">
    <property type="protein sequence ID" value="MPY58781.1"/>
    <property type="molecule type" value="Genomic_DNA"/>
</dbReference>
<dbReference type="OrthoDB" id="9764591at2"/>
<protein>
    <submittedName>
        <fullName evidence="6">ABC transporter substrate-binding protein</fullName>
    </submittedName>
</protein>
<dbReference type="PROSITE" id="PS51257">
    <property type="entry name" value="PROKAR_LIPOPROTEIN"/>
    <property type="match status" value="1"/>
</dbReference>
<organism evidence="6 7">
    <name type="scientific">Streptomyces spongiae</name>
    <dbReference type="NCBI Taxonomy" id="565072"/>
    <lineage>
        <taxon>Bacteria</taxon>
        <taxon>Bacillati</taxon>
        <taxon>Actinomycetota</taxon>
        <taxon>Actinomycetes</taxon>
        <taxon>Kitasatosporales</taxon>
        <taxon>Streptomycetaceae</taxon>
        <taxon>Streptomyces</taxon>
    </lineage>
</organism>
<feature type="chain" id="PRO_5039114927" evidence="4">
    <location>
        <begin position="26"/>
        <end position="546"/>
    </location>
</feature>
<dbReference type="InterPro" id="IPR030678">
    <property type="entry name" value="Peptide/Ni-bd"/>
</dbReference>
<evidence type="ECO:0000256" key="1">
    <source>
        <dbReference type="ARBA" id="ARBA00005695"/>
    </source>
</evidence>
<dbReference type="InterPro" id="IPR039424">
    <property type="entry name" value="SBP_5"/>
</dbReference>
<feature type="domain" description="Solute-binding protein family 5" evidence="5">
    <location>
        <begin position="84"/>
        <end position="428"/>
    </location>
</feature>
<comment type="caution">
    <text evidence="6">The sequence shown here is derived from an EMBL/GenBank/DDBJ whole genome shotgun (WGS) entry which is preliminary data.</text>
</comment>
<name>A0A5N8XH19_9ACTN</name>
<dbReference type="PANTHER" id="PTHR30290:SF9">
    <property type="entry name" value="OLIGOPEPTIDE-BINDING PROTEIN APPA"/>
    <property type="match status" value="1"/>
</dbReference>
<dbReference type="Gene3D" id="3.40.190.10">
    <property type="entry name" value="Periplasmic binding protein-like II"/>
    <property type="match status" value="1"/>
</dbReference>
<evidence type="ECO:0000256" key="3">
    <source>
        <dbReference type="ARBA" id="ARBA00022729"/>
    </source>
</evidence>
<dbReference type="Proteomes" id="UP000400924">
    <property type="component" value="Unassembled WGS sequence"/>
</dbReference>
<keyword evidence="7" id="KW-1185">Reference proteome</keyword>
<dbReference type="Gene3D" id="3.10.105.10">
    <property type="entry name" value="Dipeptide-binding Protein, Domain 3"/>
    <property type="match status" value="1"/>
</dbReference>
<dbReference type="RefSeq" id="WP_152772311.1">
    <property type="nucleotide sequence ID" value="NZ_VJZC01000102.1"/>
</dbReference>
<accession>A0A5N8XH19</accession>
<dbReference type="Gene3D" id="3.90.76.10">
    <property type="entry name" value="Dipeptide-binding Protein, Domain 1"/>
    <property type="match status" value="1"/>
</dbReference>
<dbReference type="GO" id="GO:0043190">
    <property type="term" value="C:ATP-binding cassette (ABC) transporter complex"/>
    <property type="evidence" value="ECO:0007669"/>
    <property type="project" value="InterPro"/>
</dbReference>
<dbReference type="CDD" id="cd08509">
    <property type="entry name" value="PBP2_TmCBP_oligosaccharides_like"/>
    <property type="match status" value="1"/>
</dbReference>
<dbReference type="GO" id="GO:0015833">
    <property type="term" value="P:peptide transport"/>
    <property type="evidence" value="ECO:0007669"/>
    <property type="project" value="TreeGrafter"/>
</dbReference>
<keyword evidence="3 4" id="KW-0732">Signal</keyword>
<feature type="signal peptide" evidence="4">
    <location>
        <begin position="1"/>
        <end position="25"/>
    </location>
</feature>
<comment type="similarity">
    <text evidence="1">Belongs to the bacterial solute-binding protein 5 family.</text>
</comment>
<keyword evidence="2" id="KW-0813">Transport</keyword>
<evidence type="ECO:0000259" key="5">
    <source>
        <dbReference type="Pfam" id="PF00496"/>
    </source>
</evidence>
<gene>
    <name evidence="6" type="ORF">FNH08_16890</name>
</gene>
<dbReference type="PIRSF" id="PIRSF002741">
    <property type="entry name" value="MppA"/>
    <property type="match status" value="1"/>
</dbReference>
<dbReference type="InterPro" id="IPR000914">
    <property type="entry name" value="SBP_5_dom"/>
</dbReference>
<dbReference type="SUPFAM" id="SSF53850">
    <property type="entry name" value="Periplasmic binding protein-like II"/>
    <property type="match status" value="1"/>
</dbReference>
<proteinExistence type="inferred from homology"/>
<dbReference type="GO" id="GO:1904680">
    <property type="term" value="F:peptide transmembrane transporter activity"/>
    <property type="evidence" value="ECO:0007669"/>
    <property type="project" value="TreeGrafter"/>
</dbReference>
<evidence type="ECO:0000256" key="4">
    <source>
        <dbReference type="SAM" id="SignalP"/>
    </source>
</evidence>
<sequence length="546" mass="58034">MRKRLRPGASCAVALGLALSLGACSGGTAKHASANAGTITVEAPNSAPTFTNNFNPFSQSDTGPGLNIIYEPLVASNRAKGGVLIPWLAKSWAWSEDGRTATLTLRPGVKFSDGAPLTPADVVYSLDLRLKNAKLGGASYSAVKAVGSDAVAVTWKSAAYQQLSDLKTVNIIERKLWTGRNPLTYVDKSPVGTGPFSVKTFSPQAVTMASRADYWGGKPTMSFLKYTAATSANIQTQLQNNSIDFCTCDIDAKSYVASDPKDHRFIMAWDGSVVSVMLNNAKAPFNDVHVRRAFAQAVDSEAIAKLSSSKLPLQQPPASPTGLSTKTYKDWIDPQHLAPRKQDVAAAKASLKAGGYSVDGGRLVKDGKQLPVTFVAPTDTPFIKTIAQLVVQQIKQTLGIDVRLSGGSNTGDEISKGHFDLAATWMSSGEGIYTALNQMNGSLASPIGTMSNNNTIRFRDAAYDKILAKMAGTKDQTRLKELGMRAQAIIVDQVPTIPLFSSGAAGVANTMRWTGWPEAANPDYLANTGSGTEFITTLLHLRPAKG</sequence>
<dbReference type="Pfam" id="PF00496">
    <property type="entry name" value="SBP_bac_5"/>
    <property type="match status" value="1"/>
</dbReference>
<dbReference type="PANTHER" id="PTHR30290">
    <property type="entry name" value="PERIPLASMIC BINDING COMPONENT OF ABC TRANSPORTER"/>
    <property type="match status" value="1"/>
</dbReference>
<reference evidence="6 7" key="1">
    <citation type="submission" date="2019-07" db="EMBL/GenBank/DDBJ databases">
        <title>New species of Amycolatopsis and Streptomyces.</title>
        <authorList>
            <person name="Duangmal K."/>
            <person name="Teo W.F.A."/>
            <person name="Lipun K."/>
        </authorList>
    </citation>
    <scope>NUCLEOTIDE SEQUENCE [LARGE SCALE GENOMIC DNA]</scope>
    <source>
        <strain evidence="6 7">NBRC 106415</strain>
    </source>
</reference>
<evidence type="ECO:0000256" key="2">
    <source>
        <dbReference type="ARBA" id="ARBA00022448"/>
    </source>
</evidence>